<protein>
    <submittedName>
        <fullName evidence="1">Uncharacterized protein</fullName>
    </submittedName>
</protein>
<name>X1PQL2_9ZZZZ</name>
<dbReference type="EMBL" id="BARV01037031">
    <property type="protein sequence ID" value="GAI58507.1"/>
    <property type="molecule type" value="Genomic_DNA"/>
</dbReference>
<proteinExistence type="predicted"/>
<evidence type="ECO:0000313" key="1">
    <source>
        <dbReference type="EMBL" id="GAI58507.1"/>
    </source>
</evidence>
<comment type="caution">
    <text evidence="1">The sequence shown here is derived from an EMBL/GenBank/DDBJ whole genome shotgun (WGS) entry which is preliminary data.</text>
</comment>
<accession>X1PQL2</accession>
<reference evidence="1" key="1">
    <citation type="journal article" date="2014" name="Front. Microbiol.">
        <title>High frequency of phylogenetically diverse reductive dehalogenase-homologous genes in deep subseafloor sedimentary metagenomes.</title>
        <authorList>
            <person name="Kawai M."/>
            <person name="Futagami T."/>
            <person name="Toyoda A."/>
            <person name="Takaki Y."/>
            <person name="Nishi S."/>
            <person name="Hori S."/>
            <person name="Arai W."/>
            <person name="Tsubouchi T."/>
            <person name="Morono Y."/>
            <person name="Uchiyama I."/>
            <person name="Ito T."/>
            <person name="Fujiyama A."/>
            <person name="Inagaki F."/>
            <person name="Takami H."/>
        </authorList>
    </citation>
    <scope>NUCLEOTIDE SEQUENCE</scope>
    <source>
        <strain evidence="1">Expedition CK06-06</strain>
    </source>
</reference>
<dbReference type="AlphaFoldDB" id="X1PQL2"/>
<organism evidence="1">
    <name type="scientific">marine sediment metagenome</name>
    <dbReference type="NCBI Taxonomy" id="412755"/>
    <lineage>
        <taxon>unclassified sequences</taxon>
        <taxon>metagenomes</taxon>
        <taxon>ecological metagenomes</taxon>
    </lineage>
</organism>
<sequence>MAELAAELPQDSLTLALLDGSLILWGLEAYPEFVTEAL</sequence>
<gene>
    <name evidence="1" type="ORF">S06H3_57378</name>
</gene>
<feature type="non-terminal residue" evidence="1">
    <location>
        <position position="38"/>
    </location>
</feature>